<dbReference type="PhylomeDB" id="B4GY28"/>
<organism evidence="2">
    <name type="scientific">Drosophila persimilis</name>
    <name type="common">Fruit fly</name>
    <dbReference type="NCBI Taxonomy" id="7234"/>
    <lineage>
        <taxon>Eukaryota</taxon>
        <taxon>Metazoa</taxon>
        <taxon>Ecdysozoa</taxon>
        <taxon>Arthropoda</taxon>
        <taxon>Hexapoda</taxon>
        <taxon>Insecta</taxon>
        <taxon>Pterygota</taxon>
        <taxon>Neoptera</taxon>
        <taxon>Endopterygota</taxon>
        <taxon>Diptera</taxon>
        <taxon>Brachycera</taxon>
        <taxon>Muscomorpha</taxon>
        <taxon>Ephydroidea</taxon>
        <taxon>Drosophilidae</taxon>
        <taxon>Drosophila</taxon>
        <taxon>Sophophora</taxon>
    </lineage>
</organism>
<evidence type="ECO:0000313" key="1">
    <source>
        <dbReference type="EMBL" id="EDW27655.1"/>
    </source>
</evidence>
<dbReference type="STRING" id="7234.B4GY28"/>
<reference evidence="1 2" key="1">
    <citation type="journal article" date="2007" name="Nature">
        <title>Evolution of genes and genomes on the Drosophila phylogeny.</title>
        <authorList>
            <consortium name="Drosophila 12 Genomes Consortium"/>
            <person name="Clark A.G."/>
            <person name="Eisen M.B."/>
            <person name="Smith D.R."/>
            <person name="Bergman C.M."/>
            <person name="Oliver B."/>
            <person name="Markow T.A."/>
            <person name="Kaufman T.C."/>
            <person name="Kellis M."/>
            <person name="Gelbart W."/>
            <person name="Iyer V.N."/>
            <person name="Pollard D.A."/>
            <person name="Sackton T.B."/>
            <person name="Larracuente A.M."/>
            <person name="Singh N.D."/>
            <person name="Abad J.P."/>
            <person name="Abt D.N."/>
            <person name="Adryan B."/>
            <person name="Aguade M."/>
            <person name="Akashi H."/>
            <person name="Anderson W.W."/>
            <person name="Aquadro C.F."/>
            <person name="Ardell D.H."/>
            <person name="Arguello R."/>
            <person name="Artieri C.G."/>
            <person name="Barbash D.A."/>
            <person name="Barker D."/>
            <person name="Barsanti P."/>
            <person name="Batterham P."/>
            <person name="Batzoglou S."/>
            <person name="Begun D."/>
            <person name="Bhutkar A."/>
            <person name="Blanco E."/>
            <person name="Bosak S.A."/>
            <person name="Bradley R.K."/>
            <person name="Brand A.D."/>
            <person name="Brent M.R."/>
            <person name="Brooks A.N."/>
            <person name="Brown R.H."/>
            <person name="Butlin R.K."/>
            <person name="Caggese C."/>
            <person name="Calvi B.R."/>
            <person name="Bernardo de Carvalho A."/>
            <person name="Caspi A."/>
            <person name="Castrezana S."/>
            <person name="Celniker S.E."/>
            <person name="Chang J.L."/>
            <person name="Chapple C."/>
            <person name="Chatterji S."/>
            <person name="Chinwalla A."/>
            <person name="Civetta A."/>
            <person name="Clifton S.W."/>
            <person name="Comeron J.M."/>
            <person name="Costello J.C."/>
            <person name="Coyne J.A."/>
            <person name="Daub J."/>
            <person name="David R.G."/>
            <person name="Delcher A.L."/>
            <person name="Delehaunty K."/>
            <person name="Do C.B."/>
            <person name="Ebling H."/>
            <person name="Edwards K."/>
            <person name="Eickbush T."/>
            <person name="Evans J.D."/>
            <person name="Filipski A."/>
            <person name="Findeiss S."/>
            <person name="Freyhult E."/>
            <person name="Fulton L."/>
            <person name="Fulton R."/>
            <person name="Garcia A.C."/>
            <person name="Gardiner A."/>
            <person name="Garfield D.A."/>
            <person name="Garvin B.E."/>
            <person name="Gibson G."/>
            <person name="Gilbert D."/>
            <person name="Gnerre S."/>
            <person name="Godfrey J."/>
            <person name="Good R."/>
            <person name="Gotea V."/>
            <person name="Gravely B."/>
            <person name="Greenberg A.J."/>
            <person name="Griffiths-Jones S."/>
            <person name="Gross S."/>
            <person name="Guigo R."/>
            <person name="Gustafson E.A."/>
            <person name="Haerty W."/>
            <person name="Hahn M.W."/>
            <person name="Halligan D.L."/>
            <person name="Halpern A.L."/>
            <person name="Halter G.M."/>
            <person name="Han M.V."/>
            <person name="Heger A."/>
            <person name="Hillier L."/>
            <person name="Hinrichs A.S."/>
            <person name="Holmes I."/>
            <person name="Hoskins R.A."/>
            <person name="Hubisz M.J."/>
            <person name="Hultmark D."/>
            <person name="Huntley M.A."/>
            <person name="Jaffe D.B."/>
            <person name="Jagadeeshan S."/>
            <person name="Jeck W.R."/>
            <person name="Johnson J."/>
            <person name="Jones C.D."/>
            <person name="Jordan W.C."/>
            <person name="Karpen G.H."/>
            <person name="Kataoka E."/>
            <person name="Keightley P.D."/>
            <person name="Kheradpour P."/>
            <person name="Kirkness E.F."/>
            <person name="Koerich L.B."/>
            <person name="Kristiansen K."/>
            <person name="Kudrna D."/>
            <person name="Kulathinal R.J."/>
            <person name="Kumar S."/>
            <person name="Kwok R."/>
            <person name="Lander E."/>
            <person name="Langley C.H."/>
            <person name="Lapoint R."/>
            <person name="Lazzaro B.P."/>
            <person name="Lee S.J."/>
            <person name="Levesque L."/>
            <person name="Li R."/>
            <person name="Lin C.F."/>
            <person name="Lin M.F."/>
            <person name="Lindblad-Toh K."/>
            <person name="Llopart A."/>
            <person name="Long M."/>
            <person name="Low L."/>
            <person name="Lozovsky E."/>
            <person name="Lu J."/>
            <person name="Luo M."/>
            <person name="Machado C.A."/>
            <person name="Makalowski W."/>
            <person name="Marzo M."/>
            <person name="Matsuda M."/>
            <person name="Matzkin L."/>
            <person name="McAllister B."/>
            <person name="McBride C.S."/>
            <person name="McKernan B."/>
            <person name="McKernan K."/>
            <person name="Mendez-Lago M."/>
            <person name="Minx P."/>
            <person name="Mollenhauer M.U."/>
            <person name="Montooth K."/>
            <person name="Mount S.M."/>
            <person name="Mu X."/>
            <person name="Myers E."/>
            <person name="Negre B."/>
            <person name="Newfeld S."/>
            <person name="Nielsen R."/>
            <person name="Noor M.A."/>
            <person name="O'Grady P."/>
            <person name="Pachter L."/>
            <person name="Papaceit M."/>
            <person name="Parisi M.J."/>
            <person name="Parisi M."/>
            <person name="Parts L."/>
            <person name="Pedersen J.S."/>
            <person name="Pesole G."/>
            <person name="Phillippy A.M."/>
            <person name="Ponting C.P."/>
            <person name="Pop M."/>
            <person name="Porcelli D."/>
            <person name="Powell J.R."/>
            <person name="Prohaska S."/>
            <person name="Pruitt K."/>
            <person name="Puig M."/>
            <person name="Quesneville H."/>
            <person name="Ram K.R."/>
            <person name="Rand D."/>
            <person name="Rasmussen M.D."/>
            <person name="Reed L.K."/>
            <person name="Reenan R."/>
            <person name="Reily A."/>
            <person name="Remington K.A."/>
            <person name="Rieger T.T."/>
            <person name="Ritchie M.G."/>
            <person name="Robin C."/>
            <person name="Rogers Y.H."/>
            <person name="Rohde C."/>
            <person name="Rozas J."/>
            <person name="Rubenfield M.J."/>
            <person name="Ruiz A."/>
            <person name="Russo S."/>
            <person name="Salzberg S.L."/>
            <person name="Sanchez-Gracia A."/>
            <person name="Saranga D.J."/>
            <person name="Sato H."/>
            <person name="Schaeffer S.W."/>
            <person name="Schatz M.C."/>
            <person name="Schlenke T."/>
            <person name="Schwartz R."/>
            <person name="Segarra C."/>
            <person name="Singh R.S."/>
            <person name="Sirot L."/>
            <person name="Sirota M."/>
            <person name="Sisneros N.B."/>
            <person name="Smith C.D."/>
            <person name="Smith T.F."/>
            <person name="Spieth J."/>
            <person name="Stage D.E."/>
            <person name="Stark A."/>
            <person name="Stephan W."/>
            <person name="Strausberg R.L."/>
            <person name="Strempel S."/>
            <person name="Sturgill D."/>
            <person name="Sutton G."/>
            <person name="Sutton G.G."/>
            <person name="Tao W."/>
            <person name="Teichmann S."/>
            <person name="Tobari Y.N."/>
            <person name="Tomimura Y."/>
            <person name="Tsolas J.M."/>
            <person name="Valente V.L."/>
            <person name="Venter E."/>
            <person name="Venter J.C."/>
            <person name="Vicario S."/>
            <person name="Vieira F.G."/>
            <person name="Vilella A.J."/>
            <person name="Villasante A."/>
            <person name="Walenz B."/>
            <person name="Wang J."/>
            <person name="Wasserman M."/>
            <person name="Watts T."/>
            <person name="Wilson D."/>
            <person name="Wilson R.K."/>
            <person name="Wing R.A."/>
            <person name="Wolfner M.F."/>
            <person name="Wong A."/>
            <person name="Wong G.K."/>
            <person name="Wu C.I."/>
            <person name="Wu G."/>
            <person name="Yamamoto D."/>
            <person name="Yang H.P."/>
            <person name="Yang S.P."/>
            <person name="Yorke J.A."/>
            <person name="Yoshida K."/>
            <person name="Zdobnov E."/>
            <person name="Zhang P."/>
            <person name="Zhang Y."/>
            <person name="Zimin A.V."/>
            <person name="Baldwin J."/>
            <person name="Abdouelleil A."/>
            <person name="Abdulkadir J."/>
            <person name="Abebe A."/>
            <person name="Abera B."/>
            <person name="Abreu J."/>
            <person name="Acer S.C."/>
            <person name="Aftuck L."/>
            <person name="Alexander A."/>
            <person name="An P."/>
            <person name="Anderson E."/>
            <person name="Anderson S."/>
            <person name="Arachi H."/>
            <person name="Azer M."/>
            <person name="Bachantsang P."/>
            <person name="Barry A."/>
            <person name="Bayul T."/>
            <person name="Berlin A."/>
            <person name="Bessette D."/>
            <person name="Bloom T."/>
            <person name="Blye J."/>
            <person name="Boguslavskiy L."/>
            <person name="Bonnet C."/>
            <person name="Boukhgalter B."/>
            <person name="Bourzgui I."/>
            <person name="Brown A."/>
            <person name="Cahill P."/>
            <person name="Channer S."/>
            <person name="Cheshatsang Y."/>
            <person name="Chuda L."/>
            <person name="Citroen M."/>
            <person name="Collymore A."/>
            <person name="Cooke P."/>
            <person name="Costello M."/>
            <person name="D'Aco K."/>
            <person name="Daza R."/>
            <person name="De Haan G."/>
            <person name="DeGray S."/>
            <person name="DeMaso C."/>
            <person name="Dhargay N."/>
            <person name="Dooley K."/>
            <person name="Dooley E."/>
            <person name="Doricent M."/>
            <person name="Dorje P."/>
            <person name="Dorjee K."/>
            <person name="Dupes A."/>
            <person name="Elong R."/>
            <person name="Falk J."/>
            <person name="Farina A."/>
            <person name="Faro S."/>
            <person name="Ferguson D."/>
            <person name="Fisher S."/>
            <person name="Foley C.D."/>
            <person name="Franke A."/>
            <person name="Friedrich D."/>
            <person name="Gadbois L."/>
            <person name="Gearin G."/>
            <person name="Gearin C.R."/>
            <person name="Giannoukos G."/>
            <person name="Goode T."/>
            <person name="Graham J."/>
            <person name="Grandbois E."/>
            <person name="Grewal S."/>
            <person name="Gyaltsen K."/>
            <person name="Hafez N."/>
            <person name="Hagos B."/>
            <person name="Hall J."/>
            <person name="Henson C."/>
            <person name="Hollinger A."/>
            <person name="Honan T."/>
            <person name="Huard M.D."/>
            <person name="Hughes L."/>
            <person name="Hurhula B."/>
            <person name="Husby M.E."/>
            <person name="Kamat A."/>
            <person name="Kanga B."/>
            <person name="Kashin S."/>
            <person name="Khazanovich D."/>
            <person name="Kisner P."/>
            <person name="Lance K."/>
            <person name="Lara M."/>
            <person name="Lee W."/>
            <person name="Lennon N."/>
            <person name="Letendre F."/>
            <person name="LeVine R."/>
            <person name="Lipovsky A."/>
            <person name="Liu X."/>
            <person name="Liu J."/>
            <person name="Liu S."/>
            <person name="Lokyitsang T."/>
            <person name="Lokyitsang Y."/>
            <person name="Lubonja R."/>
            <person name="Lui A."/>
            <person name="MacDonald P."/>
            <person name="Magnisalis V."/>
            <person name="Maru K."/>
            <person name="Matthews C."/>
            <person name="McCusker W."/>
            <person name="McDonough S."/>
            <person name="Mehta T."/>
            <person name="Meldrim J."/>
            <person name="Meneus L."/>
            <person name="Mihai O."/>
            <person name="Mihalev A."/>
            <person name="Mihova T."/>
            <person name="Mittelman R."/>
            <person name="Mlenga V."/>
            <person name="Montmayeur A."/>
            <person name="Mulrain L."/>
            <person name="Navidi A."/>
            <person name="Naylor J."/>
            <person name="Negash T."/>
            <person name="Nguyen T."/>
            <person name="Nguyen N."/>
            <person name="Nicol R."/>
            <person name="Norbu C."/>
            <person name="Norbu N."/>
            <person name="Novod N."/>
            <person name="O'Neill B."/>
            <person name="Osman S."/>
            <person name="Markiewicz E."/>
            <person name="Oyono O.L."/>
            <person name="Patti C."/>
            <person name="Phunkhang P."/>
            <person name="Pierre F."/>
            <person name="Priest M."/>
            <person name="Raghuraman S."/>
            <person name="Rege F."/>
            <person name="Reyes R."/>
            <person name="Rise C."/>
            <person name="Rogov P."/>
            <person name="Ross K."/>
            <person name="Ryan E."/>
            <person name="Settipalli S."/>
            <person name="Shea T."/>
            <person name="Sherpa N."/>
            <person name="Shi L."/>
            <person name="Shih D."/>
            <person name="Sparrow T."/>
            <person name="Spaulding J."/>
            <person name="Stalker J."/>
            <person name="Stange-Thomann N."/>
            <person name="Stavropoulos S."/>
            <person name="Stone C."/>
            <person name="Strader C."/>
            <person name="Tesfaye S."/>
            <person name="Thomson T."/>
            <person name="Thoulutsang Y."/>
            <person name="Thoulutsang D."/>
            <person name="Topham K."/>
            <person name="Topping I."/>
            <person name="Tsamla T."/>
            <person name="Vassiliev H."/>
            <person name="Vo A."/>
            <person name="Wangchuk T."/>
            <person name="Wangdi T."/>
            <person name="Weiand M."/>
            <person name="Wilkinson J."/>
            <person name="Wilson A."/>
            <person name="Yadav S."/>
            <person name="Young G."/>
            <person name="Yu Q."/>
            <person name="Zembek L."/>
            <person name="Zhong D."/>
            <person name="Zimmer A."/>
            <person name="Zwirko Z."/>
            <person name="Jaffe D.B."/>
            <person name="Alvarez P."/>
            <person name="Brockman W."/>
            <person name="Butler J."/>
            <person name="Chin C."/>
            <person name="Gnerre S."/>
            <person name="Grabherr M."/>
            <person name="Kleber M."/>
            <person name="Mauceli E."/>
            <person name="MacCallum I."/>
        </authorList>
    </citation>
    <scope>NUCLEOTIDE SEQUENCE [LARGE SCALE GENOMIC DNA]</scope>
    <source>
        <strain evidence="2">MSH-3 / Tucson 14011-0111.49</strain>
    </source>
</reference>
<keyword evidence="2" id="KW-1185">Reference proteome</keyword>
<dbReference type="AlphaFoldDB" id="B4GY28"/>
<protein>
    <submittedName>
        <fullName evidence="1">GL20156</fullName>
    </submittedName>
</protein>
<dbReference type="InterPro" id="IPR024491">
    <property type="entry name" value="Se_SelK/SelG"/>
</dbReference>
<sequence>MVYIDRNGRVCEKRPWDGPRIVELFLRIWYIIKQLFLTFLAPFAGKSNNDNRRAAGSGWGCCGGCGRRCR</sequence>
<dbReference type="Proteomes" id="UP000008744">
    <property type="component" value="Unassembled WGS sequence"/>
</dbReference>
<dbReference type="KEGG" id="dpe:6598305"/>
<proteinExistence type="predicted"/>
<accession>B4GY28</accession>
<name>B4GY28_DROPE</name>
<dbReference type="OrthoDB" id="167295at2759"/>
<dbReference type="EMBL" id="CH479196">
    <property type="protein sequence ID" value="EDW27655.1"/>
    <property type="molecule type" value="Genomic_DNA"/>
</dbReference>
<dbReference type="Pfam" id="PF10961">
    <property type="entry name" value="SelK_SelG"/>
    <property type="match status" value="1"/>
</dbReference>
<dbReference type="HOGENOM" id="CLU_179538_0_0_1"/>
<gene>
    <name evidence="1" type="primary">Dper\GL20156</name>
    <name evidence="1" type="ORF">Dper_GL20156</name>
</gene>
<evidence type="ECO:0000313" key="2">
    <source>
        <dbReference type="Proteomes" id="UP000008744"/>
    </source>
</evidence>